<dbReference type="PROSITE" id="PS01186">
    <property type="entry name" value="EGF_2"/>
    <property type="match status" value="4"/>
</dbReference>
<feature type="chain" id="PRO_5004248457" evidence="6">
    <location>
        <begin position="19"/>
        <end position="398"/>
    </location>
</feature>
<evidence type="ECO:0000259" key="7">
    <source>
        <dbReference type="PROSITE" id="PS50026"/>
    </source>
</evidence>
<keyword evidence="4 5" id="KW-1015">Disulfide bond</keyword>
<accession>Q52VK3</accession>
<dbReference type="Pfam" id="PF12947">
    <property type="entry name" value="EGF_3"/>
    <property type="match status" value="1"/>
</dbReference>
<dbReference type="AlphaFoldDB" id="Q52VK3"/>
<dbReference type="InterPro" id="IPR000742">
    <property type="entry name" value="EGF"/>
</dbReference>
<feature type="non-terminal residue" evidence="8">
    <location>
        <position position="398"/>
    </location>
</feature>
<dbReference type="EMBL" id="AY895023">
    <property type="protein sequence ID" value="AAY19458.1"/>
    <property type="molecule type" value="mRNA"/>
</dbReference>
<evidence type="ECO:0000256" key="4">
    <source>
        <dbReference type="ARBA" id="ARBA00023157"/>
    </source>
</evidence>
<dbReference type="Gene3D" id="2.10.25.10">
    <property type="entry name" value="Laminin"/>
    <property type="match status" value="4"/>
</dbReference>
<comment type="caution">
    <text evidence="5">Lacks conserved residue(s) required for the propagation of feature annotation.</text>
</comment>
<protein>
    <submittedName>
        <fullName evidence="8">Secreted protein</fullName>
    </submittedName>
</protein>
<feature type="domain" description="EGF-like" evidence="7">
    <location>
        <begin position="324"/>
        <end position="362"/>
    </location>
</feature>
<dbReference type="InterPro" id="IPR024731">
    <property type="entry name" value="NELL2-like_EGF"/>
</dbReference>
<dbReference type="PROSITE" id="PS50026">
    <property type="entry name" value="EGF_3"/>
    <property type="match status" value="2"/>
</dbReference>
<sequence length="398" mass="44589">MRILILLIILQIVSFTASQLSLLPLLLLPRLPSRSSCSRGCKSNAHCRVGVCECNRYFTRGLYSCVADRSAVFSGTGLTVRSTDCGNYKCIGKARCERFERQDPDEDGSRNHENRDRYRDRNRERRYYYACDCPQGLTTYITGRYKGCTLPRSVLSNEDRCRLCHPQFAVCVQRRYCRCNRGYVGSGETCIRIRCYHECDPSFGACVYNRTVNGYICQCNAGFIGDGITCKQPASLCNPNCHPTLASCVENPVSRQDRQYICQCNSGYTGNGYTCSLPSGAVAPTCQPRCHPTLATCIYNPTIRQYRCQCVPGYTWDGVACRRPTLPCQQFCHPNARCVQHSTGQYRCQCVAGYTGNGVTCNAVTTTVARRCLLYITCHQNADCVQINGQGVCRCKQN</sequence>
<keyword evidence="1 5" id="KW-0245">EGF-like domain</keyword>
<gene>
    <name evidence="8" type="primary">S7</name>
</gene>
<evidence type="ECO:0000313" key="8">
    <source>
        <dbReference type="EMBL" id="AAY19458.1"/>
    </source>
</evidence>
<evidence type="ECO:0000256" key="3">
    <source>
        <dbReference type="ARBA" id="ARBA00022737"/>
    </source>
</evidence>
<dbReference type="SMART" id="SM00181">
    <property type="entry name" value="EGF"/>
    <property type="match status" value="6"/>
</dbReference>
<feature type="domain" description="EGF-like" evidence="7">
    <location>
        <begin position="282"/>
        <end position="322"/>
    </location>
</feature>
<reference evidence="8" key="1">
    <citation type="journal article" date="2005" name="Dev. Comp. Immunol.">
        <title>Towards a molecular code for individuality in the absence of MHC: screening for individually variable genes in the urochordate Ciona intestinalis.</title>
        <authorList>
            <person name="Khalturin K."/>
            <person name="Kurn U."/>
            <person name="Pinnow N."/>
            <person name="Bosch T.C."/>
        </authorList>
    </citation>
    <scope>NUCLEOTIDE SEQUENCE</scope>
    <source>
        <strain evidence="8">15</strain>
    </source>
</reference>
<keyword evidence="3" id="KW-0677">Repeat</keyword>
<feature type="disulfide bond" evidence="5">
    <location>
        <begin position="328"/>
        <end position="338"/>
    </location>
</feature>
<proteinExistence type="evidence at transcript level"/>
<evidence type="ECO:0000256" key="1">
    <source>
        <dbReference type="ARBA" id="ARBA00022536"/>
    </source>
</evidence>
<dbReference type="PANTHER" id="PTHR24039:SF58">
    <property type="entry name" value="EGF-LIKE DOMAIN-CONTAINING PROTEIN"/>
    <property type="match status" value="1"/>
</dbReference>
<organism evidence="8">
    <name type="scientific">Ciona intestinalis</name>
    <name type="common">Transparent sea squirt</name>
    <name type="synonym">Ascidia intestinalis</name>
    <dbReference type="NCBI Taxonomy" id="7719"/>
    <lineage>
        <taxon>Eukaryota</taxon>
        <taxon>Metazoa</taxon>
        <taxon>Chordata</taxon>
        <taxon>Tunicata</taxon>
        <taxon>Ascidiacea</taxon>
        <taxon>Phlebobranchia</taxon>
        <taxon>Cionidae</taxon>
        <taxon>Ciona</taxon>
    </lineage>
</organism>
<dbReference type="PANTHER" id="PTHR24039">
    <property type="entry name" value="FIBRILLIN-RELATED"/>
    <property type="match status" value="1"/>
</dbReference>
<evidence type="ECO:0000256" key="2">
    <source>
        <dbReference type="ARBA" id="ARBA00022729"/>
    </source>
</evidence>
<evidence type="ECO:0000256" key="6">
    <source>
        <dbReference type="SAM" id="SignalP"/>
    </source>
</evidence>
<feature type="signal peptide" evidence="6">
    <location>
        <begin position="1"/>
        <end position="18"/>
    </location>
</feature>
<name>Q52VK3_CIOIN</name>
<evidence type="ECO:0000256" key="5">
    <source>
        <dbReference type="PROSITE-ProRule" id="PRU00076"/>
    </source>
</evidence>
<keyword evidence="2 6" id="KW-0732">Signal</keyword>
<dbReference type="SUPFAM" id="SSF57184">
    <property type="entry name" value="Growth factor receptor domain"/>
    <property type="match status" value="1"/>
</dbReference>
<dbReference type="InterPro" id="IPR009030">
    <property type="entry name" value="Growth_fac_rcpt_cys_sf"/>
</dbReference>